<dbReference type="EMBL" id="MU827802">
    <property type="protein sequence ID" value="KAJ7326548.1"/>
    <property type="molecule type" value="Genomic_DNA"/>
</dbReference>
<name>A0A9X0CDK8_9CNID</name>
<dbReference type="Proteomes" id="UP001163046">
    <property type="component" value="Unassembled WGS sequence"/>
</dbReference>
<accession>A0A9X0CDK8</accession>
<evidence type="ECO:0000313" key="2">
    <source>
        <dbReference type="EMBL" id="KAJ7326548.1"/>
    </source>
</evidence>
<reference evidence="2" key="1">
    <citation type="submission" date="2023-01" db="EMBL/GenBank/DDBJ databases">
        <title>Genome assembly of the deep-sea coral Lophelia pertusa.</title>
        <authorList>
            <person name="Herrera S."/>
            <person name="Cordes E."/>
        </authorList>
    </citation>
    <scope>NUCLEOTIDE SEQUENCE</scope>
    <source>
        <strain evidence="2">USNM1676648</strain>
        <tissue evidence="2">Polyp</tissue>
    </source>
</reference>
<gene>
    <name evidence="2" type="ORF">OS493_027494</name>
</gene>
<dbReference type="AlphaFoldDB" id="A0A9X0CDK8"/>
<evidence type="ECO:0000313" key="3">
    <source>
        <dbReference type="Proteomes" id="UP001163046"/>
    </source>
</evidence>
<organism evidence="2 3">
    <name type="scientific">Desmophyllum pertusum</name>
    <dbReference type="NCBI Taxonomy" id="174260"/>
    <lineage>
        <taxon>Eukaryota</taxon>
        <taxon>Metazoa</taxon>
        <taxon>Cnidaria</taxon>
        <taxon>Anthozoa</taxon>
        <taxon>Hexacorallia</taxon>
        <taxon>Scleractinia</taxon>
        <taxon>Caryophylliina</taxon>
        <taxon>Caryophylliidae</taxon>
        <taxon>Desmophyllum</taxon>
    </lineage>
</organism>
<protein>
    <submittedName>
        <fullName evidence="2">Uncharacterized protein</fullName>
    </submittedName>
</protein>
<sequence>MKYAVLFGVCLAFVLVVESFGQEMECDKDCGDDGCCRMVFYVPTCYKQKGEGQPCRTRPLPAFCHQGCKAGLVCQPGPGDKPYRGTCVQL</sequence>
<comment type="caution">
    <text evidence="2">The sequence shown here is derived from an EMBL/GenBank/DDBJ whole genome shotgun (WGS) entry which is preliminary data.</text>
</comment>
<keyword evidence="3" id="KW-1185">Reference proteome</keyword>
<keyword evidence="1" id="KW-0732">Signal</keyword>
<evidence type="ECO:0000256" key="1">
    <source>
        <dbReference type="SAM" id="SignalP"/>
    </source>
</evidence>
<feature type="chain" id="PRO_5040826571" evidence="1">
    <location>
        <begin position="22"/>
        <end position="90"/>
    </location>
</feature>
<proteinExistence type="predicted"/>
<feature type="signal peptide" evidence="1">
    <location>
        <begin position="1"/>
        <end position="21"/>
    </location>
</feature>